<dbReference type="PROSITE" id="PS50879">
    <property type="entry name" value="RNASE_H_1"/>
    <property type="match status" value="1"/>
</dbReference>
<dbReference type="PANTHER" id="PTHR47723">
    <property type="entry name" value="OS05G0353850 PROTEIN"/>
    <property type="match status" value="1"/>
</dbReference>
<feature type="domain" description="RNase H type-1" evidence="1">
    <location>
        <begin position="1"/>
        <end position="127"/>
    </location>
</feature>
<dbReference type="PANTHER" id="PTHR47723:SF19">
    <property type="entry name" value="POLYNUCLEOTIDYL TRANSFERASE, RIBONUCLEASE H-LIKE SUPERFAMILY PROTEIN"/>
    <property type="match status" value="1"/>
</dbReference>
<dbReference type="STRING" id="930117.SAMN05216225_10807"/>
<dbReference type="InterPro" id="IPR036397">
    <property type="entry name" value="RNaseH_sf"/>
</dbReference>
<dbReference type="InterPro" id="IPR053151">
    <property type="entry name" value="RNase_H-like"/>
</dbReference>
<protein>
    <submittedName>
        <fullName evidence="2">Ribonuclease HI</fullName>
    </submittedName>
</protein>
<proteinExistence type="predicted"/>
<evidence type="ECO:0000259" key="1">
    <source>
        <dbReference type="PROSITE" id="PS50879"/>
    </source>
</evidence>
<dbReference type="InterPro" id="IPR012337">
    <property type="entry name" value="RNaseH-like_sf"/>
</dbReference>
<dbReference type="Pfam" id="PF13456">
    <property type="entry name" value="RVT_3"/>
    <property type="match status" value="1"/>
</dbReference>
<dbReference type="Proteomes" id="UP000183988">
    <property type="component" value="Unassembled WGS sequence"/>
</dbReference>
<sequence>MIEVYTDGASSGNPGKSGAGVYIKAHGKIYEYSIPLGELSNHEAEFQAVLKALEICLEQFPDEILSFRSDSQIVTSVLENDYTKNSKFLPFLEKIREVTSAFPYFFIKWIPEKQNHHADRLARAALHKKHTGKEG</sequence>
<name>A0A1M5NJA8_9BACI</name>
<dbReference type="RefSeq" id="WP_072892074.1">
    <property type="nucleotide sequence ID" value="NZ_FQVW01000080.1"/>
</dbReference>
<dbReference type="OrthoDB" id="7845843at2"/>
<dbReference type="AlphaFoldDB" id="A0A1M5NJA8"/>
<evidence type="ECO:0000313" key="3">
    <source>
        <dbReference type="Proteomes" id="UP000183988"/>
    </source>
</evidence>
<keyword evidence="3" id="KW-1185">Reference proteome</keyword>
<dbReference type="CDD" id="cd09279">
    <property type="entry name" value="RNase_HI_like"/>
    <property type="match status" value="1"/>
</dbReference>
<dbReference type="GO" id="GO:0004523">
    <property type="term" value="F:RNA-DNA hybrid ribonuclease activity"/>
    <property type="evidence" value="ECO:0007669"/>
    <property type="project" value="InterPro"/>
</dbReference>
<dbReference type="SUPFAM" id="SSF53098">
    <property type="entry name" value="Ribonuclease H-like"/>
    <property type="match status" value="1"/>
</dbReference>
<dbReference type="Gene3D" id="3.30.420.10">
    <property type="entry name" value="Ribonuclease H-like superfamily/Ribonuclease H"/>
    <property type="match status" value="1"/>
</dbReference>
<evidence type="ECO:0000313" key="2">
    <source>
        <dbReference type="EMBL" id="SHG89033.1"/>
    </source>
</evidence>
<dbReference type="GO" id="GO:0003676">
    <property type="term" value="F:nucleic acid binding"/>
    <property type="evidence" value="ECO:0007669"/>
    <property type="project" value="InterPro"/>
</dbReference>
<gene>
    <name evidence="2" type="ORF">SAMN05216225_10807</name>
</gene>
<accession>A0A1M5NJA8</accession>
<reference evidence="2 3" key="1">
    <citation type="submission" date="2016-11" db="EMBL/GenBank/DDBJ databases">
        <authorList>
            <person name="Jaros S."/>
            <person name="Januszkiewicz K."/>
            <person name="Wedrychowicz H."/>
        </authorList>
    </citation>
    <scope>NUCLEOTIDE SEQUENCE [LARGE SCALE GENOMIC DNA]</scope>
    <source>
        <strain evidence="2 3">IBRC-M 10683</strain>
    </source>
</reference>
<dbReference type="EMBL" id="FQVW01000080">
    <property type="protein sequence ID" value="SHG89033.1"/>
    <property type="molecule type" value="Genomic_DNA"/>
</dbReference>
<organism evidence="2 3">
    <name type="scientific">Ornithinibacillus halophilus</name>
    <dbReference type="NCBI Taxonomy" id="930117"/>
    <lineage>
        <taxon>Bacteria</taxon>
        <taxon>Bacillati</taxon>
        <taxon>Bacillota</taxon>
        <taxon>Bacilli</taxon>
        <taxon>Bacillales</taxon>
        <taxon>Bacillaceae</taxon>
        <taxon>Ornithinibacillus</taxon>
    </lineage>
</organism>
<dbReference type="InterPro" id="IPR002156">
    <property type="entry name" value="RNaseH_domain"/>
</dbReference>